<reference evidence="1" key="1">
    <citation type="submission" date="2021-05" db="EMBL/GenBank/DDBJ databases">
        <authorList>
            <person name="Pietrasiak N."/>
            <person name="Ward R."/>
            <person name="Stajich J.E."/>
            <person name="Kurbessoian T."/>
        </authorList>
    </citation>
    <scope>NUCLEOTIDE SEQUENCE</scope>
    <source>
        <strain evidence="1">CPER-KK1</strain>
    </source>
</reference>
<proteinExistence type="predicted"/>
<evidence type="ECO:0000313" key="1">
    <source>
        <dbReference type="EMBL" id="MBW4547294.1"/>
    </source>
</evidence>
<dbReference type="Proteomes" id="UP000753908">
    <property type="component" value="Unassembled WGS sequence"/>
</dbReference>
<name>A0A951PQ37_9CYAN</name>
<reference evidence="1" key="2">
    <citation type="journal article" date="2022" name="Microbiol. Resour. Announc.">
        <title>Metagenome Sequencing to Explore Phylogenomics of Terrestrial Cyanobacteria.</title>
        <authorList>
            <person name="Ward R.D."/>
            <person name="Stajich J.E."/>
            <person name="Johansen J.R."/>
            <person name="Huntemann M."/>
            <person name="Clum A."/>
            <person name="Foster B."/>
            <person name="Foster B."/>
            <person name="Roux S."/>
            <person name="Palaniappan K."/>
            <person name="Varghese N."/>
            <person name="Mukherjee S."/>
            <person name="Reddy T.B.K."/>
            <person name="Daum C."/>
            <person name="Copeland A."/>
            <person name="Chen I.A."/>
            <person name="Ivanova N.N."/>
            <person name="Kyrpides N.C."/>
            <person name="Shapiro N."/>
            <person name="Eloe-Fadrosh E.A."/>
            <person name="Pietrasiak N."/>
        </authorList>
    </citation>
    <scope>NUCLEOTIDE SEQUENCE</scope>
    <source>
        <strain evidence="1">CPER-KK1</strain>
    </source>
</reference>
<comment type="caution">
    <text evidence="1">The sequence shown here is derived from an EMBL/GenBank/DDBJ whole genome shotgun (WGS) entry which is preliminary data.</text>
</comment>
<dbReference type="EMBL" id="JAHHIF010000038">
    <property type="protein sequence ID" value="MBW4547294.1"/>
    <property type="molecule type" value="Genomic_DNA"/>
</dbReference>
<dbReference type="AlphaFoldDB" id="A0A951PQ37"/>
<sequence length="243" mass="27548">MDYLKAFKANTGLIEKFREGNAYLAWSMALYLDYLDAEQLAADSLTDDGNDKKIDFIYLDWDSKRLVFSQGYYSSRKVDSAPANKASDLNTASAWLMSGDLNEVPDRLRTIIKDCRKAIDNGDIEQIDLLYVHNLPESVNVSKELITTATHLSRSLPSEANINVVYRELGIETLERLYWAQESSIAVKESVECPSQVQFTEMGPLWQSAILSVPGTWLRDIFNKYGDDLFSANYRGFLGITKR</sequence>
<accession>A0A951PQ37</accession>
<protein>
    <submittedName>
        <fullName evidence="1">Uncharacterized protein</fullName>
    </submittedName>
</protein>
<gene>
    <name evidence="1" type="ORF">KME25_23075</name>
</gene>
<evidence type="ECO:0000313" key="2">
    <source>
        <dbReference type="Proteomes" id="UP000753908"/>
    </source>
</evidence>
<organism evidence="1 2">
    <name type="scientific">Symplocastrum torsivum CPER-KK1</name>
    <dbReference type="NCBI Taxonomy" id="450513"/>
    <lineage>
        <taxon>Bacteria</taxon>
        <taxon>Bacillati</taxon>
        <taxon>Cyanobacteriota</taxon>
        <taxon>Cyanophyceae</taxon>
        <taxon>Oscillatoriophycideae</taxon>
        <taxon>Oscillatoriales</taxon>
        <taxon>Microcoleaceae</taxon>
        <taxon>Symplocastrum</taxon>
    </lineage>
</organism>